<dbReference type="Proteomes" id="UP001652661">
    <property type="component" value="Chromosome X"/>
</dbReference>
<reference evidence="2" key="1">
    <citation type="submission" date="2025-08" db="UniProtKB">
        <authorList>
            <consortium name="RefSeq"/>
        </authorList>
    </citation>
    <scope>IDENTIFICATION</scope>
    <source>
        <strain evidence="2">14028-0561.14</strain>
        <tissue evidence="2">Whole fly</tissue>
    </source>
</reference>
<evidence type="ECO:0000313" key="1">
    <source>
        <dbReference type="Proteomes" id="UP001652661"/>
    </source>
</evidence>
<keyword evidence="1" id="KW-1185">Reference proteome</keyword>
<accession>A0ABM4GPI8</accession>
<dbReference type="RefSeq" id="XP_070144631.1">
    <property type="nucleotide sequence ID" value="XM_070288530.1"/>
</dbReference>
<proteinExistence type="predicted"/>
<dbReference type="PANTHER" id="PTHR22954:SF3">
    <property type="entry name" value="PROTEIN CBG08539"/>
    <property type="match status" value="1"/>
</dbReference>
<organism evidence="1 2">
    <name type="scientific">Drosophila kikkawai</name>
    <name type="common">Fruit fly</name>
    <dbReference type="NCBI Taxonomy" id="30033"/>
    <lineage>
        <taxon>Eukaryota</taxon>
        <taxon>Metazoa</taxon>
        <taxon>Ecdysozoa</taxon>
        <taxon>Arthropoda</taxon>
        <taxon>Hexapoda</taxon>
        <taxon>Insecta</taxon>
        <taxon>Pterygota</taxon>
        <taxon>Neoptera</taxon>
        <taxon>Endopterygota</taxon>
        <taxon>Diptera</taxon>
        <taxon>Brachycera</taxon>
        <taxon>Muscomorpha</taxon>
        <taxon>Ephydroidea</taxon>
        <taxon>Drosophilidae</taxon>
        <taxon>Drosophila</taxon>
        <taxon>Sophophora</taxon>
    </lineage>
</organism>
<dbReference type="Pfam" id="PF03564">
    <property type="entry name" value="DUF1759"/>
    <property type="match status" value="1"/>
</dbReference>
<dbReference type="InterPro" id="IPR005312">
    <property type="entry name" value="DUF1759"/>
</dbReference>
<evidence type="ECO:0000313" key="2">
    <source>
        <dbReference type="RefSeq" id="XP_070144631.1"/>
    </source>
</evidence>
<name>A0ABM4GPI8_DROKI</name>
<sequence length="207" mass="23067">MGRVHRDQIRALWDKVEKSYESCSDLLSVSSDSTATATELESKYSECYSVYSRCLVQLQEIIDKVASQSTQASVSVQPLPSTGCRLPPVDTEVFTGDYLRWPTFRDLFTAIYINNSRLTPVERLFHLLSKTSGDAHAIVSKAPLTNEGFISAWRSLSDRSENKRLLVNSQLKILFNIQAVPQESGVALKELQGTIQSCLTALQMSSI</sequence>
<protein>
    <submittedName>
        <fullName evidence="2">Uncharacterized protein</fullName>
    </submittedName>
</protein>
<dbReference type="GeneID" id="138929215"/>
<gene>
    <name evidence="2" type="primary">LOC138929215</name>
</gene>
<dbReference type="PANTHER" id="PTHR22954">
    <property type="entry name" value="RETROVIRAL PROTEASE-RELATED"/>
    <property type="match status" value="1"/>
</dbReference>